<feature type="domain" description="Glycosyltransferase family 28 N-terminal" evidence="11">
    <location>
        <begin position="6"/>
        <end position="143"/>
    </location>
</feature>
<keyword evidence="2 10" id="KW-0132">Cell division</keyword>
<dbReference type="HAMAP" id="MF_00033">
    <property type="entry name" value="MurG"/>
    <property type="match status" value="1"/>
</dbReference>
<feature type="binding site" evidence="10">
    <location>
        <begin position="13"/>
        <end position="15"/>
    </location>
    <ligand>
        <name>UDP-N-acetyl-alpha-D-glucosamine</name>
        <dbReference type="ChEBI" id="CHEBI:57705"/>
    </ligand>
</feature>
<comment type="pathway">
    <text evidence="10">Cell wall biogenesis; peptidoglycan biosynthesis.</text>
</comment>
<organism evidence="13 14">
    <name type="scientific">Candidatus Erwinia haradaeae</name>
    <dbReference type="NCBI Taxonomy" id="1922217"/>
    <lineage>
        <taxon>Bacteria</taxon>
        <taxon>Pseudomonadati</taxon>
        <taxon>Pseudomonadota</taxon>
        <taxon>Gammaproteobacteria</taxon>
        <taxon>Enterobacterales</taxon>
        <taxon>Erwiniaceae</taxon>
        <taxon>Erwinia</taxon>
    </lineage>
</organism>
<dbReference type="UniPathway" id="UPA00219"/>
<keyword evidence="7 10" id="KW-0472">Membrane</keyword>
<dbReference type="SUPFAM" id="SSF53756">
    <property type="entry name" value="UDP-Glycosyltransferase/glycogen phosphorylase"/>
    <property type="match status" value="1"/>
</dbReference>
<comment type="function">
    <text evidence="10">Cell wall formation. Catalyzes the transfer of a GlcNAc subunit on undecaprenyl-pyrophosphoryl-MurNAc-pentapeptide (lipid intermediate I) to form undecaprenyl-pyrophosphoryl-MurNAc-(pentapeptide)GlcNAc (lipid intermediate II).</text>
</comment>
<dbReference type="Pfam" id="PF03033">
    <property type="entry name" value="Glyco_transf_28"/>
    <property type="match status" value="1"/>
</dbReference>
<feature type="binding site" evidence="10">
    <location>
        <position position="242"/>
    </location>
    <ligand>
        <name>UDP-N-acetyl-alpha-D-glucosamine</name>
        <dbReference type="ChEBI" id="CHEBI:57705"/>
    </ligand>
</feature>
<feature type="binding site" evidence="10">
    <location>
        <position position="189"/>
    </location>
    <ligand>
        <name>UDP-N-acetyl-alpha-D-glucosamine</name>
        <dbReference type="ChEBI" id="CHEBI:57705"/>
    </ligand>
</feature>
<name>A0A451DCX8_9GAMM</name>
<dbReference type="GO" id="GO:0050511">
    <property type="term" value="F:undecaprenyldiphospho-muramoylpentapeptide beta-N-acetylglucosaminyltransferase activity"/>
    <property type="evidence" value="ECO:0007669"/>
    <property type="project" value="UniProtKB-UniRule"/>
</dbReference>
<dbReference type="GO" id="GO:0005886">
    <property type="term" value="C:plasma membrane"/>
    <property type="evidence" value="ECO:0007669"/>
    <property type="project" value="UniProtKB-SubCell"/>
</dbReference>
<dbReference type="PANTHER" id="PTHR21015:SF22">
    <property type="entry name" value="GLYCOSYLTRANSFERASE"/>
    <property type="match status" value="1"/>
</dbReference>
<keyword evidence="3 10" id="KW-0328">Glycosyltransferase</keyword>
<reference evidence="13 14" key="1">
    <citation type="submission" date="2019-02" db="EMBL/GenBank/DDBJ databases">
        <authorList>
            <person name="Manzano-Marin A."/>
            <person name="Manzano-Marin A."/>
        </authorList>
    </citation>
    <scope>NUCLEOTIDE SEQUENCE [LARGE SCALE GENOMIC DNA]</scope>
    <source>
        <strain evidence="13 14">ErCilaricifoliae</strain>
    </source>
</reference>
<evidence type="ECO:0000256" key="3">
    <source>
        <dbReference type="ARBA" id="ARBA00022676"/>
    </source>
</evidence>
<dbReference type="EC" id="2.4.1.227" evidence="10"/>
<evidence type="ECO:0000256" key="10">
    <source>
        <dbReference type="HAMAP-Rule" id="MF_00033"/>
    </source>
</evidence>
<gene>
    <name evidence="10 13" type="primary">murG</name>
    <name evidence="13" type="ORF">ERCILAFE3058_394</name>
</gene>
<comment type="similarity">
    <text evidence="10">Belongs to the glycosyltransferase 28 family. MurG subfamily.</text>
</comment>
<keyword evidence="5 10" id="KW-0133">Cell shape</keyword>
<evidence type="ECO:0000259" key="11">
    <source>
        <dbReference type="Pfam" id="PF03033"/>
    </source>
</evidence>
<dbReference type="EMBL" id="LR217720">
    <property type="protein sequence ID" value="VFP84311.1"/>
    <property type="molecule type" value="Genomic_DNA"/>
</dbReference>
<dbReference type="GO" id="GO:0005975">
    <property type="term" value="P:carbohydrate metabolic process"/>
    <property type="evidence" value="ECO:0007669"/>
    <property type="project" value="InterPro"/>
</dbReference>
<dbReference type="NCBIfam" id="TIGR01133">
    <property type="entry name" value="murG"/>
    <property type="match status" value="1"/>
</dbReference>
<sequence length="352" mass="38823">MHKKKIMIISGGTGGHIFPGLAIADYLRVLNWEVLWLGTSERMESYLVPKHDIQIQFIHIRGLRGHSVFTAFTLPMRIFCAWRQARKVIKSWSPDVVLGMGGYVSGPGGLAALSCGVPLILHEQNSIAGLTNKWLAKIASKVIQAFPGAFPAAEVVGNPVRMDLLALPAPSVRFSGRQGPIRVLVLGGSQGSKILNQTMPQVAEKLGQTIELWHQVGKGKLNAVCDQYHNINYKYYKVSEFIDDIANAYSWADIAVCRSGAMTVSELAIVGLPAIFIPFQHKDRHQYWNALQLVTVGGAIICEQKQFNADIMVKTLSILDRQILLKMANQTRSMAIPNATERVSAIIQNTVR</sequence>
<feature type="binding site" evidence="10">
    <location>
        <position position="161"/>
    </location>
    <ligand>
        <name>UDP-N-acetyl-alpha-D-glucosamine</name>
        <dbReference type="ChEBI" id="CHEBI:57705"/>
    </ligand>
</feature>
<evidence type="ECO:0000313" key="13">
    <source>
        <dbReference type="EMBL" id="VFP84311.1"/>
    </source>
</evidence>
<keyword evidence="4 10" id="KW-0808">Transferase</keyword>
<accession>A0A451DCX8</accession>
<feature type="binding site" evidence="10">
    <location>
        <position position="125"/>
    </location>
    <ligand>
        <name>UDP-N-acetyl-alpha-D-glucosamine</name>
        <dbReference type="ChEBI" id="CHEBI:57705"/>
    </ligand>
</feature>
<dbReference type="InterPro" id="IPR004276">
    <property type="entry name" value="GlycoTrans_28_N"/>
</dbReference>
<evidence type="ECO:0000259" key="12">
    <source>
        <dbReference type="Pfam" id="PF04101"/>
    </source>
</evidence>
<evidence type="ECO:0000256" key="5">
    <source>
        <dbReference type="ARBA" id="ARBA00022960"/>
    </source>
</evidence>
<comment type="caution">
    <text evidence="10">Lacks conserved residue(s) required for the propagation of feature annotation.</text>
</comment>
<evidence type="ECO:0000256" key="2">
    <source>
        <dbReference type="ARBA" id="ARBA00022618"/>
    </source>
</evidence>
<evidence type="ECO:0000256" key="4">
    <source>
        <dbReference type="ARBA" id="ARBA00022679"/>
    </source>
</evidence>
<dbReference type="GO" id="GO:0009252">
    <property type="term" value="P:peptidoglycan biosynthetic process"/>
    <property type="evidence" value="ECO:0007669"/>
    <property type="project" value="UniProtKB-UniRule"/>
</dbReference>
<feature type="domain" description="Glycosyl transferase family 28 C-terminal" evidence="12">
    <location>
        <begin position="183"/>
        <end position="336"/>
    </location>
</feature>
<dbReference type="GO" id="GO:0071555">
    <property type="term" value="P:cell wall organization"/>
    <property type="evidence" value="ECO:0007669"/>
    <property type="project" value="UniProtKB-KW"/>
</dbReference>
<evidence type="ECO:0000256" key="1">
    <source>
        <dbReference type="ARBA" id="ARBA00022475"/>
    </source>
</evidence>
<dbReference type="Pfam" id="PF04101">
    <property type="entry name" value="Glyco_tran_28_C"/>
    <property type="match status" value="1"/>
</dbReference>
<dbReference type="GO" id="GO:0008360">
    <property type="term" value="P:regulation of cell shape"/>
    <property type="evidence" value="ECO:0007669"/>
    <property type="project" value="UniProtKB-KW"/>
</dbReference>
<dbReference type="InterPro" id="IPR007235">
    <property type="entry name" value="Glyco_trans_28_C"/>
</dbReference>
<dbReference type="Gene3D" id="3.40.50.2000">
    <property type="entry name" value="Glycogen Phosphorylase B"/>
    <property type="match status" value="2"/>
</dbReference>
<dbReference type="InterPro" id="IPR006009">
    <property type="entry name" value="GlcNAc_MurG"/>
</dbReference>
<evidence type="ECO:0000256" key="8">
    <source>
        <dbReference type="ARBA" id="ARBA00023306"/>
    </source>
</evidence>
<keyword evidence="1 10" id="KW-1003">Cell membrane</keyword>
<dbReference type="PANTHER" id="PTHR21015">
    <property type="entry name" value="UDP-N-ACETYLGLUCOSAMINE--N-ACETYLMURAMYL-(PENTAPEPTIDE) PYROPHOSPHORYL-UNDECAPRENOL N-ACETYLGLUCOSAMINE TRANSFERASE 1"/>
    <property type="match status" value="1"/>
</dbReference>
<keyword evidence="9 10" id="KW-0961">Cell wall biogenesis/degradation</keyword>
<feature type="binding site" evidence="10">
    <location>
        <position position="286"/>
    </location>
    <ligand>
        <name>UDP-N-acetyl-alpha-D-glucosamine</name>
        <dbReference type="ChEBI" id="CHEBI:57705"/>
    </ligand>
</feature>
<dbReference type="AlphaFoldDB" id="A0A451DCX8"/>
<dbReference type="CDD" id="cd03785">
    <property type="entry name" value="GT28_MurG"/>
    <property type="match status" value="1"/>
</dbReference>
<dbReference type="Proteomes" id="UP000294418">
    <property type="component" value="Chromosome"/>
</dbReference>
<comment type="catalytic activity">
    <reaction evidence="10">
        <text>di-trans,octa-cis-undecaprenyl diphospho-N-acetyl-alpha-D-muramoyl-L-alanyl-D-glutamyl-meso-2,6-diaminopimeloyl-D-alanyl-D-alanine + UDP-N-acetyl-alpha-D-glucosamine = di-trans,octa-cis-undecaprenyl diphospho-[N-acetyl-alpha-D-glucosaminyl-(1-&gt;4)]-N-acetyl-alpha-D-muramoyl-L-alanyl-D-glutamyl-meso-2,6-diaminopimeloyl-D-alanyl-D-alanine + UDP + H(+)</text>
        <dbReference type="Rhea" id="RHEA:31227"/>
        <dbReference type="ChEBI" id="CHEBI:15378"/>
        <dbReference type="ChEBI" id="CHEBI:57705"/>
        <dbReference type="ChEBI" id="CHEBI:58223"/>
        <dbReference type="ChEBI" id="CHEBI:61387"/>
        <dbReference type="ChEBI" id="CHEBI:61388"/>
        <dbReference type="EC" id="2.4.1.227"/>
    </reaction>
</comment>
<dbReference type="GO" id="GO:0051991">
    <property type="term" value="F:UDP-N-acetyl-D-glucosamine:N-acetylmuramoyl-L-alanyl-D-glutamyl-meso-2,6-diaminopimelyl-D-alanyl-D-alanine-diphosphoundecaprenol 4-beta-N-acetylglucosaminlytransferase activity"/>
    <property type="evidence" value="ECO:0007669"/>
    <property type="project" value="RHEA"/>
</dbReference>
<evidence type="ECO:0000256" key="9">
    <source>
        <dbReference type="ARBA" id="ARBA00023316"/>
    </source>
</evidence>
<evidence type="ECO:0000313" key="14">
    <source>
        <dbReference type="Proteomes" id="UP000294418"/>
    </source>
</evidence>
<evidence type="ECO:0000256" key="6">
    <source>
        <dbReference type="ARBA" id="ARBA00022984"/>
    </source>
</evidence>
<dbReference type="GO" id="GO:0051301">
    <property type="term" value="P:cell division"/>
    <property type="evidence" value="ECO:0007669"/>
    <property type="project" value="UniProtKB-KW"/>
</dbReference>
<keyword evidence="6 10" id="KW-0573">Peptidoglycan synthesis</keyword>
<proteinExistence type="inferred from homology"/>
<keyword evidence="8 10" id="KW-0131">Cell cycle</keyword>
<protein>
    <recommendedName>
        <fullName evidence="10">UDP-N-acetylglucosamine--N-acetylmuramyl-(pentapeptide) pyrophosphoryl-undecaprenol N-acetylglucosamine transferase</fullName>
        <ecNumber evidence="10">2.4.1.227</ecNumber>
    </recommendedName>
    <alternativeName>
        <fullName evidence="10">Undecaprenyl-PP-MurNAc-pentapeptide-UDPGlcNAc GlcNAc transferase</fullName>
    </alternativeName>
</protein>
<comment type="subcellular location">
    <subcellularLocation>
        <location evidence="10">Cell membrane</location>
        <topology evidence="10">Peripheral membrane protein</topology>
        <orientation evidence="10">Cytoplasmic side</orientation>
    </subcellularLocation>
</comment>
<evidence type="ECO:0000256" key="7">
    <source>
        <dbReference type="ARBA" id="ARBA00023136"/>
    </source>
</evidence>